<evidence type="ECO:0000313" key="2">
    <source>
        <dbReference type="Proteomes" id="UP000189628"/>
    </source>
</evidence>
<sequence length="182" mass="19238">MMFLDPRVWLAVVLALALSYGAGRIQQHGIDARAFAAERTKAALDAARVQIKATDEARIEEQRRTKEISEIADEATQQVAVARADARAAGNAADRLRERVSQLVAASRAAGDSAAAGASARQPGGDPLDVLVDVLRRTDGAAGQLGEYADNLRSAGLACERAYDALMPNALARDGRQRGDDG</sequence>
<gene>
    <name evidence="1" type="ORF">B0B51_01355</name>
</gene>
<reference evidence="1 2" key="1">
    <citation type="submission" date="2017-02" db="EMBL/GenBank/DDBJ databases">
        <title>Blood Disease Bacterium A2-HR MARDI.</title>
        <authorList>
            <person name="Badrun R."/>
            <person name="Abu Bakar N."/>
            <person name="Laboh R."/>
        </authorList>
    </citation>
    <scope>NUCLEOTIDE SEQUENCE [LARGE SCALE GENOMIC DNA]</scope>
    <source>
        <strain evidence="1 2">A2-HR MARDI</strain>
    </source>
</reference>
<proteinExistence type="predicted"/>
<dbReference type="EMBL" id="CP019911">
    <property type="protein sequence ID" value="AQW28795.1"/>
    <property type="molecule type" value="Genomic_DNA"/>
</dbReference>
<dbReference type="AlphaFoldDB" id="A0A1U9VE64"/>
<protein>
    <recommendedName>
        <fullName evidence="3">Endopeptidase</fullName>
    </recommendedName>
</protein>
<dbReference type="Pfam" id="PF10721">
    <property type="entry name" value="DUF2514"/>
    <property type="match status" value="1"/>
</dbReference>
<organism evidence="1 2">
    <name type="scientific">blood disease bacterium A2-HR MARDI</name>
    <dbReference type="NCBI Taxonomy" id="1944648"/>
    <lineage>
        <taxon>Bacteria</taxon>
        <taxon>Pseudomonadati</taxon>
        <taxon>Pseudomonadota</taxon>
        <taxon>Betaproteobacteria</taxon>
        <taxon>Burkholderiales</taxon>
        <taxon>Burkholderiaceae</taxon>
        <taxon>Ralstonia</taxon>
        <taxon>Ralstonia solanacearum species complex</taxon>
    </lineage>
</organism>
<evidence type="ECO:0000313" key="1">
    <source>
        <dbReference type="EMBL" id="AQW28795.1"/>
    </source>
</evidence>
<dbReference type="RefSeq" id="WP_078221642.1">
    <property type="nucleotide sequence ID" value="NZ_CP019911.1"/>
</dbReference>
<name>A0A1U9VE64_9RALS</name>
<evidence type="ECO:0008006" key="3">
    <source>
        <dbReference type="Google" id="ProtNLM"/>
    </source>
</evidence>
<dbReference type="InterPro" id="IPR019659">
    <property type="entry name" value="DUF2514"/>
</dbReference>
<dbReference type="Proteomes" id="UP000189628">
    <property type="component" value="Chromosome"/>
</dbReference>
<accession>A0A1U9VE64</accession>